<keyword evidence="5 7" id="KW-1133">Transmembrane helix</keyword>
<dbReference type="AlphaFoldDB" id="A0A1I6FSB0"/>
<evidence type="ECO:0000256" key="2">
    <source>
        <dbReference type="ARBA" id="ARBA00005551"/>
    </source>
</evidence>
<feature type="transmembrane region" description="Helical" evidence="7">
    <location>
        <begin position="289"/>
        <end position="307"/>
    </location>
</feature>
<dbReference type="RefSeq" id="WP_089875858.1">
    <property type="nucleotide sequence ID" value="NZ_FOYS01000001.1"/>
</dbReference>
<evidence type="ECO:0000313" key="10">
    <source>
        <dbReference type="Proteomes" id="UP000243250"/>
    </source>
</evidence>
<name>A0A1I6FSB0_9EURY</name>
<organism evidence="9 10">
    <name type="scientific">Halogeometricum limi</name>
    <dbReference type="NCBI Taxonomy" id="555875"/>
    <lineage>
        <taxon>Archaea</taxon>
        <taxon>Methanobacteriati</taxon>
        <taxon>Methanobacteriota</taxon>
        <taxon>Stenosarchaea group</taxon>
        <taxon>Halobacteria</taxon>
        <taxon>Halobacteriales</taxon>
        <taxon>Haloferacaceae</taxon>
        <taxon>Halogeometricum</taxon>
    </lineage>
</organism>
<evidence type="ECO:0000256" key="1">
    <source>
        <dbReference type="ARBA" id="ARBA00004141"/>
    </source>
</evidence>
<dbReference type="EMBL" id="FOYS01000001">
    <property type="protein sequence ID" value="SFR32687.1"/>
    <property type="molecule type" value="Genomic_DNA"/>
</dbReference>
<dbReference type="STRING" id="555875.SAMN04488124_0167"/>
<dbReference type="OrthoDB" id="12029at2157"/>
<gene>
    <name evidence="9" type="ORF">SAMN04488124_0167</name>
</gene>
<dbReference type="PANTHER" id="PTHR42751:SF4">
    <property type="entry name" value="K(+)_H(+) ANTIPORTER SUBUNIT KHTU"/>
    <property type="match status" value="1"/>
</dbReference>
<accession>A0A1I6FSB0</accession>
<comment type="similarity">
    <text evidence="2">Belongs to the monovalent cation:proton antiporter 2 (CPA2) transporter (TC 2.A.37) family.</text>
</comment>
<evidence type="ECO:0000256" key="3">
    <source>
        <dbReference type="ARBA" id="ARBA00022448"/>
    </source>
</evidence>
<dbReference type="GO" id="GO:0015297">
    <property type="term" value="F:antiporter activity"/>
    <property type="evidence" value="ECO:0007669"/>
    <property type="project" value="InterPro"/>
</dbReference>
<evidence type="ECO:0000259" key="8">
    <source>
        <dbReference type="Pfam" id="PF00999"/>
    </source>
</evidence>
<feature type="transmembrane region" description="Helical" evidence="7">
    <location>
        <begin position="225"/>
        <end position="253"/>
    </location>
</feature>
<feature type="transmembrane region" description="Helical" evidence="7">
    <location>
        <begin position="359"/>
        <end position="378"/>
    </location>
</feature>
<sequence>MAGELLELGQLFVVLALTGAIALRLGLSVIPLYVVGGVLAGPYVAGRLGLPYVADGEVVTLFAEVGIVLLLFFLGLEFSLDRLLTSRTRITRSGLFDLAVNLPIGIAIGLLLGWSVVESLLLGGIVYISSSAIITKSLIDLGWIANPEAEPVLGTLVFEDLFIAVYLAVVTSLVLGGDGLGSLAQSLAIAFGFLGVLLLAVQYGSRFFAGILDVPGQEAFVLRTLAVVVPVSGVALALGVSEAVAAFFVGMGFATSGHREKIERLLAPLRDVFGAVFFFWIGVGTDPTLLAAAAVPLVLAVALTTPAKMLSGYLGGRVYDLSKRRSLRVGVGMVPRGEFSLVIAALAANGATTVMQEVIPAFAVGYVLVMSSLGTVLMEQSGTLERLVFRDEDASESTGG</sequence>
<reference evidence="10" key="1">
    <citation type="submission" date="2016-10" db="EMBL/GenBank/DDBJ databases">
        <authorList>
            <person name="Varghese N."/>
            <person name="Submissions S."/>
        </authorList>
    </citation>
    <scope>NUCLEOTIDE SEQUENCE [LARGE SCALE GENOMIC DNA]</scope>
    <source>
        <strain evidence="10">CGMCC 1.8711</strain>
    </source>
</reference>
<evidence type="ECO:0000256" key="6">
    <source>
        <dbReference type="ARBA" id="ARBA00023136"/>
    </source>
</evidence>
<evidence type="ECO:0000313" key="9">
    <source>
        <dbReference type="EMBL" id="SFR32687.1"/>
    </source>
</evidence>
<comment type="subcellular location">
    <subcellularLocation>
        <location evidence="1">Membrane</location>
        <topology evidence="1">Multi-pass membrane protein</topology>
    </subcellularLocation>
</comment>
<feature type="transmembrane region" description="Helical" evidence="7">
    <location>
        <begin position="12"/>
        <end position="39"/>
    </location>
</feature>
<dbReference type="InterPro" id="IPR006153">
    <property type="entry name" value="Cation/H_exchanger_TM"/>
</dbReference>
<keyword evidence="4 7" id="KW-0812">Transmembrane</keyword>
<keyword evidence="10" id="KW-1185">Reference proteome</keyword>
<evidence type="ECO:0000256" key="5">
    <source>
        <dbReference type="ARBA" id="ARBA00022989"/>
    </source>
</evidence>
<feature type="transmembrane region" description="Helical" evidence="7">
    <location>
        <begin position="161"/>
        <end position="180"/>
    </location>
</feature>
<dbReference type="GO" id="GO:0016020">
    <property type="term" value="C:membrane"/>
    <property type="evidence" value="ECO:0007669"/>
    <property type="project" value="UniProtKB-SubCell"/>
</dbReference>
<dbReference type="Proteomes" id="UP000243250">
    <property type="component" value="Unassembled WGS sequence"/>
</dbReference>
<proteinExistence type="inferred from homology"/>
<dbReference type="InterPro" id="IPR038770">
    <property type="entry name" value="Na+/solute_symporter_sf"/>
</dbReference>
<keyword evidence="6 7" id="KW-0472">Membrane</keyword>
<feature type="domain" description="Cation/H+ exchanger transmembrane" evidence="8">
    <location>
        <begin position="14"/>
        <end position="373"/>
    </location>
</feature>
<dbReference type="Pfam" id="PF00999">
    <property type="entry name" value="Na_H_Exchanger"/>
    <property type="match status" value="1"/>
</dbReference>
<dbReference type="PANTHER" id="PTHR42751">
    <property type="entry name" value="SODIUM/HYDROGEN EXCHANGER FAMILY/TRKA DOMAIN PROTEIN"/>
    <property type="match status" value="1"/>
</dbReference>
<protein>
    <submittedName>
        <fullName evidence="9">Monovalent cation:H+ antiporter-2, CPA2 family</fullName>
    </submittedName>
</protein>
<feature type="transmembrane region" description="Helical" evidence="7">
    <location>
        <begin position="187"/>
        <end position="205"/>
    </location>
</feature>
<feature type="transmembrane region" description="Helical" evidence="7">
    <location>
        <begin position="327"/>
        <end position="347"/>
    </location>
</feature>
<dbReference type="Gene3D" id="1.20.1530.20">
    <property type="match status" value="1"/>
</dbReference>
<dbReference type="GO" id="GO:1902600">
    <property type="term" value="P:proton transmembrane transport"/>
    <property type="evidence" value="ECO:0007669"/>
    <property type="project" value="InterPro"/>
</dbReference>
<feature type="transmembrane region" description="Helical" evidence="7">
    <location>
        <begin position="265"/>
        <end position="283"/>
    </location>
</feature>
<evidence type="ECO:0000256" key="7">
    <source>
        <dbReference type="SAM" id="Phobius"/>
    </source>
</evidence>
<feature type="transmembrane region" description="Helical" evidence="7">
    <location>
        <begin position="59"/>
        <end position="78"/>
    </location>
</feature>
<feature type="transmembrane region" description="Helical" evidence="7">
    <location>
        <begin position="98"/>
        <end position="117"/>
    </location>
</feature>
<evidence type="ECO:0000256" key="4">
    <source>
        <dbReference type="ARBA" id="ARBA00022692"/>
    </source>
</evidence>
<keyword evidence="3" id="KW-0813">Transport</keyword>